<evidence type="ECO:0000256" key="1">
    <source>
        <dbReference type="SAM" id="Phobius"/>
    </source>
</evidence>
<keyword evidence="1" id="KW-0812">Transmembrane</keyword>
<protein>
    <recommendedName>
        <fullName evidence="4">Cadherin domain-containing protein</fullName>
    </recommendedName>
</protein>
<sequence>MSEEGSDPEFKSGPTVITPIPILKPGPMLVSDSTISPANLQDITIASSSRSKGSYYIGPLGPPITIDKNTKGLREKYYKNDNITIRLRILNCDLKNTIEYVNLQEEIPNQFELVKKDSDTYEDDSEKNPNRDPKTIRWVFNDGIYSSINLEYTVRTNKSGQFIFNSPLLRANIKDNNGRSHEISQSNNDNLYIAIHNREPSFERLEYPEAIKLGKDATINVVVKDFDSDPINVYIYKKDHTLVGTFLSKNNGQDNSSHTYILNQSELNNKGVNEFTLVATDHESKTQQSIEIEVYNIIKRKYIPTIDTQWIIFLSFASGIPSLLIGIAIGYRHYKRIKKYIKIYLATNEPKYRRRKR</sequence>
<evidence type="ECO:0000313" key="3">
    <source>
        <dbReference type="Proteomes" id="UP001215956"/>
    </source>
</evidence>
<comment type="caution">
    <text evidence="2">The sequence shown here is derived from an EMBL/GenBank/DDBJ whole genome shotgun (WGS) entry which is preliminary data.</text>
</comment>
<proteinExistence type="predicted"/>
<organism evidence="2 3">
    <name type="scientific">Candidatus Methanocrinis alkalitolerans</name>
    <dbReference type="NCBI Taxonomy" id="3033395"/>
    <lineage>
        <taxon>Archaea</taxon>
        <taxon>Methanobacteriati</taxon>
        <taxon>Methanobacteriota</taxon>
        <taxon>Stenosarchaea group</taxon>
        <taxon>Methanomicrobia</taxon>
        <taxon>Methanotrichales</taxon>
        <taxon>Methanotrichaceae</taxon>
        <taxon>Methanocrinis</taxon>
    </lineage>
</organism>
<keyword evidence="1" id="KW-1133">Transmembrane helix</keyword>
<dbReference type="RefSeq" id="WP_316967768.1">
    <property type="nucleotide sequence ID" value="NZ_JARFPL010000001.1"/>
</dbReference>
<feature type="transmembrane region" description="Helical" evidence="1">
    <location>
        <begin position="310"/>
        <end position="331"/>
    </location>
</feature>
<evidence type="ECO:0008006" key="4">
    <source>
        <dbReference type="Google" id="ProtNLM"/>
    </source>
</evidence>
<gene>
    <name evidence="2" type="ORF">P0O24_00455</name>
</gene>
<dbReference type="EMBL" id="JARFPL010000001">
    <property type="protein sequence ID" value="MDF0592059.1"/>
    <property type="molecule type" value="Genomic_DNA"/>
</dbReference>
<accession>A0ABT5XBG6</accession>
<keyword evidence="1" id="KW-0472">Membrane</keyword>
<keyword evidence="3" id="KW-1185">Reference proteome</keyword>
<evidence type="ECO:0000313" key="2">
    <source>
        <dbReference type="EMBL" id="MDF0592059.1"/>
    </source>
</evidence>
<reference evidence="2 3" key="1">
    <citation type="submission" date="2023-03" db="EMBL/GenBank/DDBJ databases">
        <title>Whole genome sequencing of Methanotrichaceae archaeon M04Ac.</title>
        <authorList>
            <person name="Khomyakova M.A."/>
            <person name="Merkel A.Y."/>
            <person name="Slobodkin A.I."/>
        </authorList>
    </citation>
    <scope>NUCLEOTIDE SEQUENCE [LARGE SCALE GENOMIC DNA]</scope>
    <source>
        <strain evidence="2 3">M04Ac</strain>
    </source>
</reference>
<name>A0ABT5XBG6_9EURY</name>
<dbReference type="Proteomes" id="UP001215956">
    <property type="component" value="Unassembled WGS sequence"/>
</dbReference>